<dbReference type="AlphaFoldDB" id="A0A8S4NJK3"/>
<name>A0A8S4NJK3_OWEFU</name>
<gene>
    <name evidence="2" type="ORF">OFUS_LOCUS7542</name>
</gene>
<dbReference type="Gene3D" id="3.30.460.90">
    <property type="match status" value="1"/>
</dbReference>
<sequence>MLDFFRQEQSIEFTGPFPVRINSTNTRLKDFVNFIAHKVNIRSIFTPDQLDRHTKYIEKKVNEICMNISKKRKEIKIKEIRRRGSYYDESKILFPDEYDFLPILTLTGCQMVEVESLSDDQKICAKQGYRKIKVNEPDILRHSPGCIKEIGIGKARLTSKFIQELKTSVRDALDEIEDVKFIGEKDHEKNSNSSDPLNTVSIHRNLHGPSIWIRIGGPLCMTDIDLCFCIEGQESNLGPCVLVKSKLDHCPYCKSENDHWIETPINPPEQYMLTPDHQKLLLTLKYISHFEKKMFKRELLSTSSSYYLKALLVDHQKNCQSENVGECFDAVTKYTFRLDNDTSDSLSNDIHVRCESRFVPDIFHQKEVKCGTSYFHIVLLWFLRRIKEYDDTTWWPQLDQALPNSYSIWENETLPAMKMAHANIPDTSMSTLAVDIAIKLNISNLVLLILGASNLENDSLSRMLMIALCIWFMCTQLKHLSHSLDHQPRKYFLTHLVAVVLVGFIAYLVYFEIVTESQ</sequence>
<dbReference type="OrthoDB" id="6054650at2759"/>
<keyword evidence="3" id="KW-1185">Reference proteome</keyword>
<evidence type="ECO:0000313" key="2">
    <source>
        <dbReference type="EMBL" id="CAH1780907.1"/>
    </source>
</evidence>
<keyword evidence="1" id="KW-1133">Transmembrane helix</keyword>
<dbReference type="Proteomes" id="UP000749559">
    <property type="component" value="Unassembled WGS sequence"/>
</dbReference>
<accession>A0A8S4NJK3</accession>
<dbReference type="EMBL" id="CAIIXF020000004">
    <property type="protein sequence ID" value="CAH1780907.1"/>
    <property type="molecule type" value="Genomic_DNA"/>
</dbReference>
<keyword evidence="1" id="KW-0812">Transmembrane</keyword>
<organism evidence="2 3">
    <name type="scientific">Owenia fusiformis</name>
    <name type="common">Polychaete worm</name>
    <dbReference type="NCBI Taxonomy" id="6347"/>
    <lineage>
        <taxon>Eukaryota</taxon>
        <taxon>Metazoa</taxon>
        <taxon>Spiralia</taxon>
        <taxon>Lophotrochozoa</taxon>
        <taxon>Annelida</taxon>
        <taxon>Polychaeta</taxon>
        <taxon>Sedentaria</taxon>
        <taxon>Canalipalpata</taxon>
        <taxon>Sabellida</taxon>
        <taxon>Oweniida</taxon>
        <taxon>Oweniidae</taxon>
        <taxon>Owenia</taxon>
    </lineage>
</organism>
<evidence type="ECO:0000313" key="3">
    <source>
        <dbReference type="Proteomes" id="UP000749559"/>
    </source>
</evidence>
<evidence type="ECO:0000256" key="1">
    <source>
        <dbReference type="SAM" id="Phobius"/>
    </source>
</evidence>
<keyword evidence="1" id="KW-0472">Membrane</keyword>
<comment type="caution">
    <text evidence="2">The sequence shown here is derived from an EMBL/GenBank/DDBJ whole genome shotgun (WGS) entry which is preliminary data.</text>
</comment>
<reference evidence="2" key="1">
    <citation type="submission" date="2022-03" db="EMBL/GenBank/DDBJ databases">
        <authorList>
            <person name="Martin C."/>
        </authorList>
    </citation>
    <scope>NUCLEOTIDE SEQUENCE</scope>
</reference>
<feature type="non-terminal residue" evidence="2">
    <location>
        <position position="518"/>
    </location>
</feature>
<feature type="transmembrane region" description="Helical" evidence="1">
    <location>
        <begin position="492"/>
        <end position="511"/>
    </location>
</feature>
<protein>
    <submittedName>
        <fullName evidence="2">Uncharacterized protein</fullName>
    </submittedName>
</protein>
<proteinExistence type="predicted"/>